<gene>
    <name evidence="1" type="ORF">SAMN02745218_01144</name>
</gene>
<evidence type="ECO:0000313" key="2">
    <source>
        <dbReference type="Proteomes" id="UP000184196"/>
    </source>
</evidence>
<dbReference type="EMBL" id="FQUW01000012">
    <property type="protein sequence ID" value="SHE96156.1"/>
    <property type="molecule type" value="Genomic_DNA"/>
</dbReference>
<dbReference type="Proteomes" id="UP000184196">
    <property type="component" value="Unassembled WGS sequence"/>
</dbReference>
<dbReference type="AlphaFoldDB" id="A0A1M4XS12"/>
<organism evidence="1 2">
    <name type="scientific">Desulfofundulus australicus DSM 11792</name>
    <dbReference type="NCBI Taxonomy" id="1121425"/>
    <lineage>
        <taxon>Bacteria</taxon>
        <taxon>Bacillati</taxon>
        <taxon>Bacillota</taxon>
        <taxon>Clostridia</taxon>
        <taxon>Eubacteriales</taxon>
        <taxon>Peptococcaceae</taxon>
        <taxon>Desulfofundulus</taxon>
    </lineage>
</organism>
<accession>A0A1M4XS12</accession>
<proteinExistence type="predicted"/>
<keyword evidence="2" id="KW-1185">Reference proteome</keyword>
<dbReference type="RefSeq" id="WP_073163966.1">
    <property type="nucleotide sequence ID" value="NZ_FQUW01000012.1"/>
</dbReference>
<dbReference type="InterPro" id="IPR036390">
    <property type="entry name" value="WH_DNA-bd_sf"/>
</dbReference>
<dbReference type="SUPFAM" id="SSF46785">
    <property type="entry name" value="Winged helix' DNA-binding domain"/>
    <property type="match status" value="1"/>
</dbReference>
<reference evidence="2" key="1">
    <citation type="submission" date="2016-11" db="EMBL/GenBank/DDBJ databases">
        <authorList>
            <person name="Varghese N."/>
            <person name="Submissions S."/>
        </authorList>
    </citation>
    <scope>NUCLEOTIDE SEQUENCE [LARGE SCALE GENOMIC DNA]</scope>
    <source>
        <strain evidence="2">DSM 11792</strain>
    </source>
</reference>
<evidence type="ECO:0000313" key="1">
    <source>
        <dbReference type="EMBL" id="SHE96156.1"/>
    </source>
</evidence>
<evidence type="ECO:0008006" key="3">
    <source>
        <dbReference type="Google" id="ProtNLM"/>
    </source>
</evidence>
<sequence length="297" mass="35253">MPPAKQLTQRDMELLRYLAKCSVLTLGQAKRIYGNTEQYHYRRLKCLEERGYVRTESRYSRYIEATRLGIKEAGYDYSPPRLRDKDQCRHKARVAEICLGLPNWEYLSPREVKQNTTVNKSYRLDGMLRKDGKEYVVYLLSDDPRRTTIQGIKHELNDMPYHRIYNAIVFCPTLKAMEHFYTDIPKLEELLLLPYPYGIELLRHKDEIEGRIEDLLRGYEKANRRFADYQKGQTYVSVLAFNDVVKKEQLEAYLKLRDREKKDVEIVCLESQSRKLTEQFPGVKLITIPELWRDKNA</sequence>
<name>A0A1M4XS12_9FIRM</name>
<protein>
    <recommendedName>
        <fullName evidence="3">Replication-relaxation</fullName>
    </recommendedName>
</protein>
<dbReference type="OrthoDB" id="1726621at2"/>